<dbReference type="Gene3D" id="3.10.450.50">
    <property type="match status" value="3"/>
</dbReference>
<sequence length="647" mass="71417">MFLPKLLALFSATALAQSAAPTLNTLSREISRVESIREIKDLQRTYAHLAQFGRWTSIATLFSPNGTLQWGNTTTHDVSSISSFLLKDAGAMDGINPGSLNTMVIENPVINLAADGLSAKGRWNGLRFSGDGAGATKIQGGIYENEYVRTETGWRISVLHYYAMYEGPYVGGWRNVGGKGIPIIPYHFTPEDSGIVIPPAVGAAPETNASFAELERRVARLNDEDQVRNLMHAHGYYVDRRMWDDVLDLHSENTSVTLVGVANYTGLEGVRKALERMGSQGLTQGIANDHPIFDLVVEVAADGETAVARGLEIGMLGDAGKRTALWEFNVLRHEFVKEGSVWVVRRVESTPLMVANYYKGWGEGGLRPPNTYVPPFLNATGFRSGVSRYTGTRIARREDIEDLTRRLQRSAAYDGAENQSHAYGYFLDDIDCARMGALFAKNGHKASPFAGFFITPERISKACAASYGTNRSALRTSISFHWRPQPVVLVSHDGRSATLRARLLQPSTSATKAGIFNNAIYHDQMVLEDGKWRLWSITIDEYYWTSSTWEGGWADAKPRNASAPDPQPPGWTKKFPPDVSIKDVGERESTFRGGSGNNLVSGRVPEFYWPGCVPCWVKPEWSLERNGYQEPPTGPRSGNRTVGRRGV</sequence>
<proteinExistence type="predicted"/>
<feature type="region of interest" description="Disordered" evidence="1">
    <location>
        <begin position="624"/>
        <end position="647"/>
    </location>
</feature>
<feature type="signal peptide" evidence="2">
    <location>
        <begin position="1"/>
        <end position="18"/>
    </location>
</feature>
<dbReference type="Pfam" id="PF13577">
    <property type="entry name" value="SnoaL_4"/>
    <property type="match status" value="3"/>
</dbReference>
<evidence type="ECO:0000256" key="2">
    <source>
        <dbReference type="SAM" id="SignalP"/>
    </source>
</evidence>
<feature type="domain" description="SnoaL-like" evidence="3">
    <location>
        <begin position="220"/>
        <end position="347"/>
    </location>
</feature>
<evidence type="ECO:0000313" key="5">
    <source>
        <dbReference type="Proteomes" id="UP000800035"/>
    </source>
</evidence>
<dbReference type="InterPro" id="IPR037401">
    <property type="entry name" value="SnoaL-like"/>
</dbReference>
<dbReference type="OrthoDB" id="5175824at2759"/>
<name>A0A6A5U4F5_9PLEO</name>
<keyword evidence="2" id="KW-0732">Signal</keyword>
<feature type="domain" description="SnoaL-like" evidence="3">
    <location>
        <begin position="32"/>
        <end position="159"/>
    </location>
</feature>
<gene>
    <name evidence="4" type="ORF">CC80DRAFT_523241</name>
</gene>
<organism evidence="4 5">
    <name type="scientific">Byssothecium circinans</name>
    <dbReference type="NCBI Taxonomy" id="147558"/>
    <lineage>
        <taxon>Eukaryota</taxon>
        <taxon>Fungi</taxon>
        <taxon>Dikarya</taxon>
        <taxon>Ascomycota</taxon>
        <taxon>Pezizomycotina</taxon>
        <taxon>Dothideomycetes</taxon>
        <taxon>Pleosporomycetidae</taxon>
        <taxon>Pleosporales</taxon>
        <taxon>Massarineae</taxon>
        <taxon>Massarinaceae</taxon>
        <taxon>Byssothecium</taxon>
    </lineage>
</organism>
<evidence type="ECO:0000256" key="1">
    <source>
        <dbReference type="SAM" id="MobiDB-lite"/>
    </source>
</evidence>
<feature type="region of interest" description="Disordered" evidence="1">
    <location>
        <begin position="559"/>
        <end position="578"/>
    </location>
</feature>
<evidence type="ECO:0000259" key="3">
    <source>
        <dbReference type="Pfam" id="PF13577"/>
    </source>
</evidence>
<dbReference type="Proteomes" id="UP000800035">
    <property type="component" value="Unassembled WGS sequence"/>
</dbReference>
<dbReference type="AlphaFoldDB" id="A0A6A5U4F5"/>
<feature type="chain" id="PRO_5025635308" description="SnoaL-like domain-containing protein" evidence="2">
    <location>
        <begin position="19"/>
        <end position="647"/>
    </location>
</feature>
<protein>
    <recommendedName>
        <fullName evidence="3">SnoaL-like domain-containing protein</fullName>
    </recommendedName>
</protein>
<feature type="domain" description="SnoaL-like" evidence="3">
    <location>
        <begin position="413"/>
        <end position="536"/>
    </location>
</feature>
<dbReference type="InterPro" id="IPR032710">
    <property type="entry name" value="NTF2-like_dom_sf"/>
</dbReference>
<dbReference type="EMBL" id="ML976983">
    <property type="protein sequence ID" value="KAF1960023.1"/>
    <property type="molecule type" value="Genomic_DNA"/>
</dbReference>
<keyword evidence="5" id="KW-1185">Reference proteome</keyword>
<reference evidence="4" key="1">
    <citation type="journal article" date="2020" name="Stud. Mycol.">
        <title>101 Dothideomycetes genomes: a test case for predicting lifestyles and emergence of pathogens.</title>
        <authorList>
            <person name="Haridas S."/>
            <person name="Albert R."/>
            <person name="Binder M."/>
            <person name="Bloem J."/>
            <person name="Labutti K."/>
            <person name="Salamov A."/>
            <person name="Andreopoulos B."/>
            <person name="Baker S."/>
            <person name="Barry K."/>
            <person name="Bills G."/>
            <person name="Bluhm B."/>
            <person name="Cannon C."/>
            <person name="Castanera R."/>
            <person name="Culley D."/>
            <person name="Daum C."/>
            <person name="Ezra D."/>
            <person name="Gonzalez J."/>
            <person name="Henrissat B."/>
            <person name="Kuo A."/>
            <person name="Liang C."/>
            <person name="Lipzen A."/>
            <person name="Lutzoni F."/>
            <person name="Magnuson J."/>
            <person name="Mondo S."/>
            <person name="Nolan M."/>
            <person name="Ohm R."/>
            <person name="Pangilinan J."/>
            <person name="Park H.-J."/>
            <person name="Ramirez L."/>
            <person name="Alfaro M."/>
            <person name="Sun H."/>
            <person name="Tritt A."/>
            <person name="Yoshinaga Y."/>
            <person name="Zwiers L.-H."/>
            <person name="Turgeon B."/>
            <person name="Goodwin S."/>
            <person name="Spatafora J."/>
            <person name="Crous P."/>
            <person name="Grigoriev I."/>
        </authorList>
    </citation>
    <scope>NUCLEOTIDE SEQUENCE</scope>
    <source>
        <strain evidence="4">CBS 675.92</strain>
    </source>
</reference>
<accession>A0A6A5U4F5</accession>
<evidence type="ECO:0000313" key="4">
    <source>
        <dbReference type="EMBL" id="KAF1960023.1"/>
    </source>
</evidence>
<dbReference type="SUPFAM" id="SSF54427">
    <property type="entry name" value="NTF2-like"/>
    <property type="match status" value="3"/>
</dbReference>